<reference evidence="1" key="1">
    <citation type="submission" date="2019-08" db="EMBL/GenBank/DDBJ databases">
        <authorList>
            <person name="Kucharzyk K."/>
            <person name="Murdoch R.W."/>
            <person name="Higgins S."/>
            <person name="Loffler F."/>
        </authorList>
    </citation>
    <scope>NUCLEOTIDE SEQUENCE</scope>
</reference>
<protein>
    <submittedName>
        <fullName evidence="1">Uncharacterized protein</fullName>
    </submittedName>
</protein>
<dbReference type="AlphaFoldDB" id="A0A645IWL0"/>
<proteinExistence type="predicted"/>
<evidence type="ECO:0000313" key="1">
    <source>
        <dbReference type="EMBL" id="MPN55260.1"/>
    </source>
</evidence>
<accession>A0A645IWL0</accession>
<dbReference type="EMBL" id="VSSQ01124293">
    <property type="protein sequence ID" value="MPN55260.1"/>
    <property type="molecule type" value="Genomic_DNA"/>
</dbReference>
<name>A0A645IWL0_9ZZZZ</name>
<organism evidence="1">
    <name type="scientific">bioreactor metagenome</name>
    <dbReference type="NCBI Taxonomy" id="1076179"/>
    <lineage>
        <taxon>unclassified sequences</taxon>
        <taxon>metagenomes</taxon>
        <taxon>ecological metagenomes</taxon>
    </lineage>
</organism>
<sequence>MHILLLCKEGSVLPLGNDNGVCAFGILEPELDRRHESQALLWARCVVVFDELDNRCNHILLGHLVVFHVAFPEPAVEALGLDYAIEGFHRRVVVAHPSQAHAHAEFLQKIPVCIRQIGGA</sequence>
<gene>
    <name evidence="1" type="ORF">SDC9_202941</name>
</gene>
<comment type="caution">
    <text evidence="1">The sequence shown here is derived from an EMBL/GenBank/DDBJ whole genome shotgun (WGS) entry which is preliminary data.</text>
</comment>